<gene>
    <name evidence="1" type="ORF">GHT06_016948</name>
</gene>
<reference evidence="1 2" key="1">
    <citation type="submission" date="2022-05" db="EMBL/GenBank/DDBJ databases">
        <title>A multi-omics perspective on studying reproductive biology in Daphnia sinensis.</title>
        <authorList>
            <person name="Jia J."/>
        </authorList>
    </citation>
    <scope>NUCLEOTIDE SEQUENCE [LARGE SCALE GENOMIC DNA]</scope>
    <source>
        <strain evidence="1 2">WSL</strain>
    </source>
</reference>
<name>A0AAD5L6W1_9CRUS</name>
<accession>A0AAD5L6W1</accession>
<organism evidence="1 2">
    <name type="scientific">Daphnia sinensis</name>
    <dbReference type="NCBI Taxonomy" id="1820382"/>
    <lineage>
        <taxon>Eukaryota</taxon>
        <taxon>Metazoa</taxon>
        <taxon>Ecdysozoa</taxon>
        <taxon>Arthropoda</taxon>
        <taxon>Crustacea</taxon>
        <taxon>Branchiopoda</taxon>
        <taxon>Diplostraca</taxon>
        <taxon>Cladocera</taxon>
        <taxon>Anomopoda</taxon>
        <taxon>Daphniidae</taxon>
        <taxon>Daphnia</taxon>
        <taxon>Daphnia similis group</taxon>
    </lineage>
</organism>
<comment type="caution">
    <text evidence="1">The sequence shown here is derived from an EMBL/GenBank/DDBJ whole genome shotgun (WGS) entry which is preliminary data.</text>
</comment>
<keyword evidence="2" id="KW-1185">Reference proteome</keyword>
<proteinExistence type="predicted"/>
<evidence type="ECO:0000313" key="2">
    <source>
        <dbReference type="Proteomes" id="UP000820818"/>
    </source>
</evidence>
<dbReference type="EMBL" id="WJBH02000006">
    <property type="protein sequence ID" value="KAI9557141.1"/>
    <property type="molecule type" value="Genomic_DNA"/>
</dbReference>
<protein>
    <submittedName>
        <fullName evidence="1">Uncharacterized protein</fullName>
    </submittedName>
</protein>
<dbReference type="AlphaFoldDB" id="A0AAD5L6W1"/>
<dbReference type="Proteomes" id="UP000820818">
    <property type="component" value="Linkage Group LG6"/>
</dbReference>
<sequence>MKEVLVALKEHLKRVPSNDAFGNIGNITEEQMDELERGQMKYVPQHEPGAPENFIKTSERLKYLAEALALKLGKYGYLNIPRQASSSTHIPLALSLAGFVQYYGPGKLICCGLVRENSHMLEKHISRSHRPPKPGPSLAIVTPQIDSLIVNDTETDSVDIRQTKITNDVILTVMQPIFLALKVPKAKWRIDPAQKALPVFKRINTNSLSSTSLENRKIFLRIMRVLIIS</sequence>
<evidence type="ECO:0000313" key="1">
    <source>
        <dbReference type="EMBL" id="KAI9557141.1"/>
    </source>
</evidence>